<keyword evidence="3" id="KW-1185">Reference proteome</keyword>
<dbReference type="Proteomes" id="UP001266305">
    <property type="component" value="Unassembled WGS sequence"/>
</dbReference>
<reference evidence="2 3" key="1">
    <citation type="submission" date="2023-05" db="EMBL/GenBank/DDBJ databases">
        <title>B98-5 Cell Line De Novo Hybrid Assembly: An Optical Mapping Approach.</title>
        <authorList>
            <person name="Kananen K."/>
            <person name="Auerbach J.A."/>
            <person name="Kautto E."/>
            <person name="Blachly J.S."/>
        </authorList>
    </citation>
    <scope>NUCLEOTIDE SEQUENCE [LARGE SCALE GENOMIC DNA]</scope>
    <source>
        <strain evidence="2">B95-8</strain>
        <tissue evidence="2">Cell line</tissue>
    </source>
</reference>
<feature type="domain" description="Peroxisomal ATPase PEX1 N-terminal N-lobe" evidence="1">
    <location>
        <begin position="17"/>
        <end position="43"/>
    </location>
</feature>
<evidence type="ECO:0000313" key="3">
    <source>
        <dbReference type="Proteomes" id="UP001266305"/>
    </source>
</evidence>
<dbReference type="EMBL" id="JASSZA010000012">
    <property type="protein sequence ID" value="KAK2096326.1"/>
    <property type="molecule type" value="Genomic_DNA"/>
</dbReference>
<protein>
    <recommendedName>
        <fullName evidence="1">Peroxisomal ATPase PEX1 N-terminal N-lobe domain-containing protein</fullName>
    </recommendedName>
</protein>
<gene>
    <name evidence="2" type="ORF">P7K49_025360</name>
</gene>
<accession>A0ABQ9UH02</accession>
<organism evidence="2 3">
    <name type="scientific">Saguinus oedipus</name>
    <name type="common">Cotton-top tamarin</name>
    <name type="synonym">Oedipomidas oedipus</name>
    <dbReference type="NCBI Taxonomy" id="9490"/>
    <lineage>
        <taxon>Eukaryota</taxon>
        <taxon>Metazoa</taxon>
        <taxon>Chordata</taxon>
        <taxon>Craniata</taxon>
        <taxon>Vertebrata</taxon>
        <taxon>Euteleostomi</taxon>
        <taxon>Mammalia</taxon>
        <taxon>Eutheria</taxon>
        <taxon>Euarchontoglires</taxon>
        <taxon>Primates</taxon>
        <taxon>Haplorrhini</taxon>
        <taxon>Platyrrhini</taxon>
        <taxon>Cebidae</taxon>
        <taxon>Callitrichinae</taxon>
        <taxon>Saguinus</taxon>
    </lineage>
</organism>
<proteinExistence type="predicted"/>
<name>A0ABQ9UH02_SAGOE</name>
<dbReference type="Pfam" id="PF09263">
    <property type="entry name" value="PEX-2N"/>
    <property type="match status" value="1"/>
</dbReference>
<dbReference type="SUPFAM" id="SSF50692">
    <property type="entry name" value="ADC-like"/>
    <property type="match status" value="1"/>
</dbReference>
<dbReference type="InterPro" id="IPR009010">
    <property type="entry name" value="Asp_de-COase-like_dom_sf"/>
</dbReference>
<comment type="caution">
    <text evidence="2">The sequence shown here is derived from an EMBL/GenBank/DDBJ whole genome shotgun (WGS) entry which is preliminary data.</text>
</comment>
<sequence>MWGSDLLAGAGRGGTAVTVVFTNARDCFLHLPRRLVAQLHLLQPGVGLGRNLSGKRRDACCLSGAAEARRGRRRVVG</sequence>
<dbReference type="InterPro" id="IPR015343">
    <property type="entry name" value="PEX1-N-lobe"/>
</dbReference>
<evidence type="ECO:0000259" key="1">
    <source>
        <dbReference type="Pfam" id="PF09263"/>
    </source>
</evidence>
<dbReference type="Gene3D" id="2.40.40.20">
    <property type="match status" value="1"/>
</dbReference>
<evidence type="ECO:0000313" key="2">
    <source>
        <dbReference type="EMBL" id="KAK2096326.1"/>
    </source>
</evidence>